<evidence type="ECO:0000313" key="1">
    <source>
        <dbReference type="EMBL" id="CZE47105.1"/>
    </source>
</evidence>
<sequence length="252" mass="28900">MNWKDTKAAIYRGSRGALKAVDEIDYVDLDSLVGLDRQKAALLENTEKFIKNEGANHALLWGERGCGKSSLAKAVFTKFIPQGLRIIEIGKEDLKALVDILDDIRSESFKFIIFCDDLSFEKGDDSYKYLKPLLEGSIEKTPSNVLMYATSNRRHIVTEYMSDNQSVEVTTDEIHYKDAVEEHLSLSDRFGLWISFYQGNFSEYLRIVDSYFSEFSGDRELLHEEAKRFCMLRGSRSGRVAKQFYLAFKDGF</sequence>
<dbReference type="SUPFAM" id="SSF52540">
    <property type="entry name" value="P-loop containing nucleoside triphosphate hydrolases"/>
    <property type="match status" value="1"/>
</dbReference>
<dbReference type="PANTHER" id="PTHR42935">
    <property type="entry name" value="SLR0930 PROTEIN"/>
    <property type="match status" value="1"/>
</dbReference>
<dbReference type="EMBL" id="FIZP01000002">
    <property type="protein sequence ID" value="CZE47105.1"/>
    <property type="molecule type" value="Genomic_DNA"/>
</dbReference>
<dbReference type="CDD" id="cd00009">
    <property type="entry name" value="AAA"/>
    <property type="match status" value="1"/>
</dbReference>
<reference evidence="1 2" key="1">
    <citation type="submission" date="2016-02" db="EMBL/GenBank/DDBJ databases">
        <authorList>
            <consortium name="Pathogen Informatics"/>
        </authorList>
    </citation>
    <scope>NUCLEOTIDE SEQUENCE [LARGE SCALE GENOMIC DNA]</scope>
    <source>
        <strain evidence="1 2">RC20</strain>
    </source>
</reference>
<proteinExistence type="predicted"/>
<dbReference type="Pfam" id="PF05673">
    <property type="entry name" value="DUF815"/>
    <property type="match status" value="1"/>
</dbReference>
<dbReference type="Proteomes" id="UP000069632">
    <property type="component" value="Unassembled WGS sequence"/>
</dbReference>
<keyword evidence="2" id="KW-1185">Reference proteome</keyword>
<dbReference type="OrthoDB" id="9812140at2"/>
<dbReference type="InterPro" id="IPR027417">
    <property type="entry name" value="P-loop_NTPase"/>
</dbReference>
<accession>A0A128EH19</accession>
<dbReference type="Gene3D" id="3.40.50.300">
    <property type="entry name" value="P-loop containing nucleotide triphosphate hydrolases"/>
    <property type="match status" value="1"/>
</dbReference>
<dbReference type="InterPro" id="IPR008533">
    <property type="entry name" value="DUF815"/>
</dbReference>
<protein>
    <submittedName>
        <fullName evidence="1">AAA ATPase family protein</fullName>
    </submittedName>
</protein>
<gene>
    <name evidence="1" type="ORF">ERS672216_00717</name>
</gene>
<name>A0A128EH19_9BACT</name>
<organism evidence="1 2">
    <name type="scientific">Campylobacter geochelonis</name>
    <dbReference type="NCBI Taxonomy" id="1780362"/>
    <lineage>
        <taxon>Bacteria</taxon>
        <taxon>Pseudomonadati</taxon>
        <taxon>Campylobacterota</taxon>
        <taxon>Epsilonproteobacteria</taxon>
        <taxon>Campylobacterales</taxon>
        <taxon>Campylobacteraceae</taxon>
        <taxon>Campylobacter</taxon>
    </lineage>
</organism>
<evidence type="ECO:0000313" key="2">
    <source>
        <dbReference type="Proteomes" id="UP000069632"/>
    </source>
</evidence>
<dbReference type="RefSeq" id="WP_075493418.1">
    <property type="nucleotide sequence ID" value="NZ_CP053844.1"/>
</dbReference>
<dbReference type="PANTHER" id="PTHR42935:SF1">
    <property type="entry name" value="SLR0930 PROTEIN"/>
    <property type="match status" value="1"/>
</dbReference>
<dbReference type="AlphaFoldDB" id="A0A128EH19"/>